<dbReference type="SUPFAM" id="SSF54593">
    <property type="entry name" value="Glyoxalase/Bleomycin resistance protein/Dihydroxybiphenyl dioxygenase"/>
    <property type="match status" value="1"/>
</dbReference>
<evidence type="ECO:0000259" key="1">
    <source>
        <dbReference type="PROSITE" id="PS51819"/>
    </source>
</evidence>
<dbReference type="InterPro" id="IPR037523">
    <property type="entry name" value="VOC_core"/>
</dbReference>
<keyword evidence="3" id="KW-1185">Reference proteome</keyword>
<dbReference type="Proteomes" id="UP000294911">
    <property type="component" value="Unassembled WGS sequence"/>
</dbReference>
<accession>A0A4V2SV82</accession>
<dbReference type="InterPro" id="IPR004360">
    <property type="entry name" value="Glyas_Fos-R_dOase_dom"/>
</dbReference>
<dbReference type="GO" id="GO:0051213">
    <property type="term" value="F:dioxygenase activity"/>
    <property type="evidence" value="ECO:0007669"/>
    <property type="project" value="UniProtKB-KW"/>
</dbReference>
<name>A0A4V2SV82_9PSEU</name>
<keyword evidence="2" id="KW-0223">Dioxygenase</keyword>
<dbReference type="EMBL" id="SLXQ01000001">
    <property type="protein sequence ID" value="TCP57516.1"/>
    <property type="molecule type" value="Genomic_DNA"/>
</dbReference>
<dbReference type="PROSITE" id="PS51819">
    <property type="entry name" value="VOC"/>
    <property type="match status" value="1"/>
</dbReference>
<dbReference type="Gene3D" id="3.10.180.10">
    <property type="entry name" value="2,3-Dihydroxybiphenyl 1,2-Dioxygenase, domain 1"/>
    <property type="match status" value="1"/>
</dbReference>
<dbReference type="AlphaFoldDB" id="A0A4V2SV82"/>
<evidence type="ECO:0000313" key="2">
    <source>
        <dbReference type="EMBL" id="TCP57516.1"/>
    </source>
</evidence>
<comment type="caution">
    <text evidence="2">The sequence shown here is derived from an EMBL/GenBank/DDBJ whole genome shotgun (WGS) entry which is preliminary data.</text>
</comment>
<dbReference type="OrthoDB" id="3268799at2"/>
<protein>
    <submittedName>
        <fullName evidence="2">Glyoxalase/bleomycin resistance protein/dioxygenase superfamily protein</fullName>
    </submittedName>
</protein>
<reference evidence="2 3" key="1">
    <citation type="submission" date="2019-03" db="EMBL/GenBank/DDBJ databases">
        <title>Genomic Encyclopedia of Type Strains, Phase IV (KMG-IV): sequencing the most valuable type-strain genomes for metagenomic binning, comparative biology and taxonomic classification.</title>
        <authorList>
            <person name="Goeker M."/>
        </authorList>
    </citation>
    <scope>NUCLEOTIDE SEQUENCE [LARGE SCALE GENOMIC DNA]</scope>
    <source>
        <strain evidence="2 3">DSM 45765</strain>
    </source>
</reference>
<gene>
    <name evidence="2" type="ORF">EV191_1011473</name>
</gene>
<proteinExistence type="predicted"/>
<dbReference type="RefSeq" id="WP_132875986.1">
    <property type="nucleotide sequence ID" value="NZ_SLXQ01000001.1"/>
</dbReference>
<organism evidence="2 3">
    <name type="scientific">Tamaricihabitans halophyticus</name>
    <dbReference type="NCBI Taxonomy" id="1262583"/>
    <lineage>
        <taxon>Bacteria</taxon>
        <taxon>Bacillati</taxon>
        <taxon>Actinomycetota</taxon>
        <taxon>Actinomycetes</taxon>
        <taxon>Pseudonocardiales</taxon>
        <taxon>Pseudonocardiaceae</taxon>
        <taxon>Tamaricihabitans</taxon>
    </lineage>
</organism>
<evidence type="ECO:0000313" key="3">
    <source>
        <dbReference type="Proteomes" id="UP000294911"/>
    </source>
</evidence>
<sequence length="123" mass="13428">MKPVAIRYVRDMATARDFYAALGLDLDFASRPNRSGHPAWVELAGTGSGLALHGLPADDPKQAAVELCFEADEPLERVVERLRAAGYAAESAIVDESFGRSFTVRDPEGLLIQINEQDRELQG</sequence>
<keyword evidence="2" id="KW-0560">Oxidoreductase</keyword>
<feature type="domain" description="VOC" evidence="1">
    <location>
        <begin position="1"/>
        <end position="117"/>
    </location>
</feature>
<dbReference type="InterPro" id="IPR029068">
    <property type="entry name" value="Glyas_Bleomycin-R_OHBP_Dase"/>
</dbReference>
<dbReference type="Pfam" id="PF00903">
    <property type="entry name" value="Glyoxalase"/>
    <property type="match status" value="1"/>
</dbReference>